<evidence type="ECO:0000256" key="3">
    <source>
        <dbReference type="ARBA" id="ARBA00022863"/>
    </source>
</evidence>
<accession>A0A3G4R8S8</accession>
<evidence type="ECO:0000256" key="1">
    <source>
        <dbReference type="ARBA" id="ARBA00022581"/>
    </source>
</evidence>
<dbReference type="GO" id="GO:0071356">
    <property type="term" value="P:cellular response to tumor necrosis factor"/>
    <property type="evidence" value="ECO:0007669"/>
    <property type="project" value="TreeGrafter"/>
</dbReference>
<evidence type="ECO:0000256" key="4">
    <source>
        <dbReference type="ARBA" id="ARBA00023043"/>
    </source>
</evidence>
<dbReference type="InterPro" id="IPR002110">
    <property type="entry name" value="Ankyrin_rpt"/>
</dbReference>
<dbReference type="InterPro" id="IPR051070">
    <property type="entry name" value="NF-kappa-B_inhibitor"/>
</dbReference>
<dbReference type="Gene3D" id="1.25.40.20">
    <property type="entry name" value="Ankyrin repeat-containing domain"/>
    <property type="match status" value="1"/>
</dbReference>
<dbReference type="GO" id="GO:0051059">
    <property type="term" value="F:NF-kappaB binding"/>
    <property type="evidence" value="ECO:0007669"/>
    <property type="project" value="TreeGrafter"/>
</dbReference>
<dbReference type="InterPro" id="IPR036770">
    <property type="entry name" value="Ankyrin_rpt-contain_sf"/>
</dbReference>
<dbReference type="GO" id="GO:0034142">
    <property type="term" value="P:toll-like receptor 4 signaling pathway"/>
    <property type="evidence" value="ECO:0007669"/>
    <property type="project" value="TreeGrafter"/>
</dbReference>
<proteinExistence type="predicted"/>
<reference evidence="5" key="1">
    <citation type="submission" date="2018-02" db="EMBL/GenBank/DDBJ databases">
        <title>Identification of a novel virus in wasp, Microplitis similis bracovirus: a possible new species of Polydnaviridae.</title>
        <authorList>
            <person name="He L."/>
            <person name="Yu H."/>
            <person name="Ouyang Y."/>
            <person name="Peng J."/>
            <person name="Huang G."/>
        </authorList>
    </citation>
    <scope>NUCLEOTIDE SEQUENCE</scope>
</reference>
<keyword evidence="4" id="KW-0040">ANK repeat</keyword>
<keyword evidence="1" id="KW-0945">Host-virus interaction</keyword>
<organism evidence="5">
    <name type="scientific">Microplitis similis bracovirus</name>
    <dbReference type="NCBI Taxonomy" id="2487141"/>
    <lineage>
        <taxon>Viruses</taxon>
        <taxon>Viruses incertae sedis</taxon>
        <taxon>Polydnaviriformidae</taxon>
        <taxon>Bracoviriform</taxon>
    </lineage>
</organism>
<dbReference type="SMART" id="SM00248">
    <property type="entry name" value="ANK"/>
    <property type="match status" value="3"/>
</dbReference>
<name>A0A3G4R8S8_9VIRU</name>
<dbReference type="PANTHER" id="PTHR46680:SF1">
    <property type="entry name" value="NF-KAPPA-B INHIBITOR ALPHA"/>
    <property type="match status" value="1"/>
</dbReference>
<evidence type="ECO:0000313" key="5">
    <source>
        <dbReference type="EMBL" id="AYU58924.1"/>
    </source>
</evidence>
<keyword evidence="3" id="KW-1100">Inhibition of host NF-kappa-B by virus</keyword>
<dbReference type="GO" id="GO:0085034">
    <property type="term" value="P:symbiont-mediated suppression of host NF-kappaB cascade"/>
    <property type="evidence" value="ECO:0007669"/>
    <property type="project" value="UniProtKB-KW"/>
</dbReference>
<protein>
    <submittedName>
        <fullName evidence="5">Ankyrin 5</fullName>
    </submittedName>
</protein>
<dbReference type="Pfam" id="PF12796">
    <property type="entry name" value="Ank_2"/>
    <property type="match status" value="1"/>
</dbReference>
<sequence length="176" mass="19822">MAENGHFRNGIDFVELINQEGHTFHYICRAGNINELVDMVPVILQNRDLLFQYDHEGKQCTHIAAEYDVSNAMMKIELLVMLGADINSRELNLGNTLLHIAAGTENYQLADWLCEKPGVELGAINFLHKTAYHIAYERQNARMMEILRVNGAVCDDPIDLDESDETSSESIEGISI</sequence>
<dbReference type="PANTHER" id="PTHR46680">
    <property type="entry name" value="NF-KAPPA-B INHIBITOR ALPHA"/>
    <property type="match status" value="1"/>
</dbReference>
<dbReference type="EMBL" id="MG953193">
    <property type="protein sequence ID" value="AYU58924.1"/>
    <property type="molecule type" value="Genomic_DNA"/>
</dbReference>
<keyword evidence="2" id="KW-0677">Repeat</keyword>
<evidence type="ECO:0000256" key="2">
    <source>
        <dbReference type="ARBA" id="ARBA00022737"/>
    </source>
</evidence>
<dbReference type="SUPFAM" id="SSF48403">
    <property type="entry name" value="Ankyrin repeat"/>
    <property type="match status" value="1"/>
</dbReference>